<dbReference type="InterPro" id="IPR018391">
    <property type="entry name" value="PQQ_b-propeller_rpt"/>
</dbReference>
<sequence>MPSTSRRDALRLLAAGGVAGLAGCSSFNLGKSSPNEKPPASLGTSWSPSEDAWPFPSGDPQNTAQSPDGVPSQPTVEWTDGTGGDSVAAEERGDLVAATPSRVVAARQFDDGVHLRALAADGTRQWDRRLEFPSEHPNPRYGGLVDGSLYLVGAGNDVVALNAADGTVRWRRNLYEQVAEDVPAKFLLRNGSSEDFAAMLLATPETLYVQTPYGIHGLAPSDGTEQWRLRFTAELSDTVLARPVGLAVTDSGVWASYAWPAPLLFAVELGEDGPRIQRTRLPFRDYPGTPVAVSDRTVVLASGVTWSTRPGETLAVGATTNDTEWQFPGHTGEGGAAYSRLATDGERAFVCQATEQPERMVVSALRTETGKLEWSHRESLADRDVRVADGQTFRLCQTVVAGDSVVVGFGQRTDGAMDRGAILALSRDAGRVRWRADIPVAPEGVMVTRDRLYVGGQRGGVVALGTRRS</sequence>
<dbReference type="SMART" id="SM00564">
    <property type="entry name" value="PQQ"/>
    <property type="match status" value="2"/>
</dbReference>
<protein>
    <submittedName>
        <fullName evidence="3">Outer membrane protein assembly factor BamB, contains PQQ-like beta-propeller repeat</fullName>
    </submittedName>
</protein>
<feature type="region of interest" description="Disordered" evidence="1">
    <location>
        <begin position="25"/>
        <end position="87"/>
    </location>
</feature>
<accession>A0A1I0Q242</accession>
<dbReference type="Pfam" id="PF13360">
    <property type="entry name" value="PQQ_2"/>
    <property type="match status" value="2"/>
</dbReference>
<evidence type="ECO:0000313" key="4">
    <source>
        <dbReference type="Proteomes" id="UP000198518"/>
    </source>
</evidence>
<feature type="compositionally biased region" description="Polar residues" evidence="1">
    <location>
        <begin position="25"/>
        <end position="35"/>
    </location>
</feature>
<dbReference type="Proteomes" id="UP000198518">
    <property type="component" value="Unassembled WGS sequence"/>
</dbReference>
<dbReference type="OrthoDB" id="145878at2157"/>
<reference evidence="3 4" key="1">
    <citation type="submission" date="2016-10" db="EMBL/GenBank/DDBJ databases">
        <authorList>
            <person name="de Groot N.N."/>
        </authorList>
    </citation>
    <scope>NUCLEOTIDE SEQUENCE [LARGE SCALE GENOMIC DNA]</scope>
    <source>
        <strain evidence="3 4">CGMCC 1.5337</strain>
    </source>
</reference>
<feature type="domain" description="Pyrrolo-quinoline quinone repeat" evidence="2">
    <location>
        <begin position="115"/>
        <end position="249"/>
    </location>
</feature>
<dbReference type="InterPro" id="IPR011047">
    <property type="entry name" value="Quinoprotein_ADH-like_sf"/>
</dbReference>
<evidence type="ECO:0000256" key="1">
    <source>
        <dbReference type="SAM" id="MobiDB-lite"/>
    </source>
</evidence>
<evidence type="ECO:0000259" key="2">
    <source>
        <dbReference type="Pfam" id="PF13360"/>
    </source>
</evidence>
<gene>
    <name evidence="3" type="ORF">SAMN04487945_2188</name>
</gene>
<dbReference type="AlphaFoldDB" id="A0A1I0Q242"/>
<dbReference type="SUPFAM" id="SSF50998">
    <property type="entry name" value="Quinoprotein alcohol dehydrogenase-like"/>
    <property type="match status" value="2"/>
</dbReference>
<dbReference type="PROSITE" id="PS51318">
    <property type="entry name" value="TAT"/>
    <property type="match status" value="1"/>
</dbReference>
<dbReference type="EMBL" id="FOJA01000001">
    <property type="protein sequence ID" value="SEW20851.1"/>
    <property type="molecule type" value="Genomic_DNA"/>
</dbReference>
<dbReference type="PANTHER" id="PTHR34512">
    <property type="entry name" value="CELL SURFACE PROTEIN"/>
    <property type="match status" value="1"/>
</dbReference>
<name>A0A1I0Q242_9EURY</name>
<keyword evidence="4" id="KW-1185">Reference proteome</keyword>
<organism evidence="3 4">
    <name type="scientific">Halobacterium jilantaiense</name>
    <dbReference type="NCBI Taxonomy" id="355548"/>
    <lineage>
        <taxon>Archaea</taxon>
        <taxon>Methanobacteriati</taxon>
        <taxon>Methanobacteriota</taxon>
        <taxon>Stenosarchaea group</taxon>
        <taxon>Halobacteria</taxon>
        <taxon>Halobacteriales</taxon>
        <taxon>Halobacteriaceae</taxon>
        <taxon>Halobacterium</taxon>
    </lineage>
</organism>
<dbReference type="Gene3D" id="2.130.10.10">
    <property type="entry name" value="YVTN repeat-like/Quinoprotein amine dehydrogenase"/>
    <property type="match status" value="1"/>
</dbReference>
<dbReference type="Gene3D" id="2.40.128.630">
    <property type="match status" value="1"/>
</dbReference>
<proteinExistence type="predicted"/>
<feature type="compositionally biased region" description="Polar residues" evidence="1">
    <location>
        <begin position="59"/>
        <end position="76"/>
    </location>
</feature>
<dbReference type="RefSeq" id="WP_089669417.1">
    <property type="nucleotide sequence ID" value="NZ_FOJA01000001.1"/>
</dbReference>
<dbReference type="InterPro" id="IPR006311">
    <property type="entry name" value="TAT_signal"/>
</dbReference>
<dbReference type="InterPro" id="IPR015943">
    <property type="entry name" value="WD40/YVTN_repeat-like_dom_sf"/>
</dbReference>
<dbReference type="InterPro" id="IPR002372">
    <property type="entry name" value="PQQ_rpt_dom"/>
</dbReference>
<evidence type="ECO:0000313" key="3">
    <source>
        <dbReference type="EMBL" id="SEW20851.1"/>
    </source>
</evidence>
<dbReference type="PROSITE" id="PS51257">
    <property type="entry name" value="PROKAR_LIPOPROTEIN"/>
    <property type="match status" value="1"/>
</dbReference>
<feature type="domain" description="Pyrrolo-quinoline quinone repeat" evidence="2">
    <location>
        <begin position="288"/>
        <end position="463"/>
    </location>
</feature>
<dbReference type="PANTHER" id="PTHR34512:SF30">
    <property type="entry name" value="OUTER MEMBRANE PROTEIN ASSEMBLY FACTOR BAMB"/>
    <property type="match status" value="1"/>
</dbReference>